<dbReference type="Proteomes" id="UP000001542">
    <property type="component" value="Unassembled WGS sequence"/>
</dbReference>
<protein>
    <submittedName>
        <fullName evidence="1">Uncharacterized protein</fullName>
    </submittedName>
</protein>
<proteinExistence type="predicted"/>
<dbReference type="VEuPathDB" id="TrichDB:TVAG_104820"/>
<dbReference type="KEGG" id="tva:4747116"/>
<keyword evidence="2" id="KW-1185">Reference proteome</keyword>
<dbReference type="EMBL" id="DS114199">
    <property type="protein sequence ID" value="EAX89445.1"/>
    <property type="molecule type" value="Genomic_DNA"/>
</dbReference>
<evidence type="ECO:0000313" key="2">
    <source>
        <dbReference type="Proteomes" id="UP000001542"/>
    </source>
</evidence>
<name>A2G067_TRIV3</name>
<accession>A2G067</accession>
<reference evidence="1" key="2">
    <citation type="journal article" date="2007" name="Science">
        <title>Draft genome sequence of the sexually transmitted pathogen Trichomonas vaginalis.</title>
        <authorList>
            <person name="Carlton J.M."/>
            <person name="Hirt R.P."/>
            <person name="Silva J.C."/>
            <person name="Delcher A.L."/>
            <person name="Schatz M."/>
            <person name="Zhao Q."/>
            <person name="Wortman J.R."/>
            <person name="Bidwell S.L."/>
            <person name="Alsmark U.C.M."/>
            <person name="Besteiro S."/>
            <person name="Sicheritz-Ponten T."/>
            <person name="Noel C.J."/>
            <person name="Dacks J.B."/>
            <person name="Foster P.G."/>
            <person name="Simillion C."/>
            <person name="Van de Peer Y."/>
            <person name="Miranda-Saavedra D."/>
            <person name="Barton G.J."/>
            <person name="Westrop G.D."/>
            <person name="Mueller S."/>
            <person name="Dessi D."/>
            <person name="Fiori P.L."/>
            <person name="Ren Q."/>
            <person name="Paulsen I."/>
            <person name="Zhang H."/>
            <person name="Bastida-Corcuera F.D."/>
            <person name="Simoes-Barbosa A."/>
            <person name="Brown M.T."/>
            <person name="Hayes R.D."/>
            <person name="Mukherjee M."/>
            <person name="Okumura C.Y."/>
            <person name="Schneider R."/>
            <person name="Smith A.J."/>
            <person name="Vanacova S."/>
            <person name="Villalvazo M."/>
            <person name="Haas B.J."/>
            <person name="Pertea M."/>
            <person name="Feldblyum T.V."/>
            <person name="Utterback T.R."/>
            <person name="Shu C.L."/>
            <person name="Osoegawa K."/>
            <person name="de Jong P.J."/>
            <person name="Hrdy I."/>
            <person name="Horvathova L."/>
            <person name="Zubacova Z."/>
            <person name="Dolezal P."/>
            <person name="Malik S.B."/>
            <person name="Logsdon J.M. Jr."/>
            <person name="Henze K."/>
            <person name="Gupta A."/>
            <person name="Wang C.C."/>
            <person name="Dunne R.L."/>
            <person name="Upcroft J.A."/>
            <person name="Upcroft P."/>
            <person name="White O."/>
            <person name="Salzberg S.L."/>
            <person name="Tang P."/>
            <person name="Chiu C.-H."/>
            <person name="Lee Y.-S."/>
            <person name="Embley T.M."/>
            <person name="Coombs G.H."/>
            <person name="Mottram J.C."/>
            <person name="Tachezy J."/>
            <person name="Fraser-Liggett C.M."/>
            <person name="Johnson P.J."/>
        </authorList>
    </citation>
    <scope>NUCLEOTIDE SEQUENCE [LARGE SCALE GENOMIC DNA]</scope>
    <source>
        <strain evidence="1">G3</strain>
    </source>
</reference>
<evidence type="ECO:0000313" key="1">
    <source>
        <dbReference type="EMBL" id="EAX89445.1"/>
    </source>
</evidence>
<gene>
    <name evidence="1" type="ORF">TVAG_104820</name>
</gene>
<dbReference type="AlphaFoldDB" id="A2G067"/>
<reference evidence="1" key="1">
    <citation type="submission" date="2006-10" db="EMBL/GenBank/DDBJ databases">
        <authorList>
            <person name="Amadeo P."/>
            <person name="Zhao Q."/>
            <person name="Wortman J."/>
            <person name="Fraser-Liggett C."/>
            <person name="Carlton J."/>
        </authorList>
    </citation>
    <scope>NUCLEOTIDE SEQUENCE</scope>
    <source>
        <strain evidence="1">G3</strain>
    </source>
</reference>
<dbReference type="VEuPathDB" id="TrichDB:TVAGG3_0045520"/>
<organism evidence="1 2">
    <name type="scientific">Trichomonas vaginalis (strain ATCC PRA-98 / G3)</name>
    <dbReference type="NCBI Taxonomy" id="412133"/>
    <lineage>
        <taxon>Eukaryota</taxon>
        <taxon>Metamonada</taxon>
        <taxon>Parabasalia</taxon>
        <taxon>Trichomonadida</taxon>
        <taxon>Trichomonadidae</taxon>
        <taxon>Trichomonas</taxon>
    </lineage>
</organism>
<sequence length="179" mass="20202">MGKKEPIPDIDPSTISTVDLVIYDTKVDDKAFYFVLATQENGAKVNVWINQQIMSLYPEVLDKYLNQNPCMPKDQETETPNFIPWVNSEILSDSCKRTYTLNFRSSCANSNNSLSAGALITKIKSFNKAKRQFSVEFADCDDTSKEMTVPDSFLIEFNPQLVIDFFLSHPEYISGGISS</sequence>
<dbReference type="InParanoid" id="A2G067"/>
<dbReference type="RefSeq" id="XP_001302375.1">
    <property type="nucleotide sequence ID" value="XM_001302374.1"/>
</dbReference>